<evidence type="ECO:0008006" key="3">
    <source>
        <dbReference type="Google" id="ProtNLM"/>
    </source>
</evidence>
<evidence type="ECO:0000313" key="1">
    <source>
        <dbReference type="EMBL" id="KAK4075224.1"/>
    </source>
</evidence>
<organism evidence="1 2">
    <name type="scientific">Purpureocillium lilacinum</name>
    <name type="common">Paecilomyces lilacinus</name>
    <dbReference type="NCBI Taxonomy" id="33203"/>
    <lineage>
        <taxon>Eukaryota</taxon>
        <taxon>Fungi</taxon>
        <taxon>Dikarya</taxon>
        <taxon>Ascomycota</taxon>
        <taxon>Pezizomycotina</taxon>
        <taxon>Sordariomycetes</taxon>
        <taxon>Hypocreomycetidae</taxon>
        <taxon>Hypocreales</taxon>
        <taxon>Ophiocordycipitaceae</taxon>
        <taxon>Purpureocillium</taxon>
    </lineage>
</organism>
<gene>
    <name evidence="1" type="ORF">Purlil1_12735</name>
</gene>
<evidence type="ECO:0000313" key="2">
    <source>
        <dbReference type="Proteomes" id="UP001287286"/>
    </source>
</evidence>
<reference evidence="1 2" key="1">
    <citation type="journal article" date="2024" name="Microbiol. Resour. Announc.">
        <title>Genome annotations for the ascomycete fungi Trichoderma harzianum, Trichoderma aggressivum, and Purpureocillium lilacinum.</title>
        <authorList>
            <person name="Beijen E.P.W."/>
            <person name="Ohm R.A."/>
        </authorList>
    </citation>
    <scope>NUCLEOTIDE SEQUENCE [LARGE SCALE GENOMIC DNA]</scope>
    <source>
        <strain evidence="1 2">CBS 150709</strain>
    </source>
</reference>
<comment type="caution">
    <text evidence="1">The sequence shown here is derived from an EMBL/GenBank/DDBJ whole genome shotgun (WGS) entry which is preliminary data.</text>
</comment>
<dbReference type="EMBL" id="JAWRVI010000127">
    <property type="protein sequence ID" value="KAK4075224.1"/>
    <property type="molecule type" value="Genomic_DNA"/>
</dbReference>
<name>A0ABR0BG07_PURLI</name>
<sequence length="145" mass="17023">MRKELESKLYSAFPDLYARLQYRQIECHDGWYDIIYRVSTDITNIVSESEDMDPKAYTVYQVKEKWGELRIYMNKSSTEIQQAIDKAQKESLSTCETCGGEGTLLENGFCRTTCEQCEAEYVQRQKRWRELDARHLEADSDARGH</sequence>
<accession>A0ABR0BG07</accession>
<proteinExistence type="predicted"/>
<dbReference type="Proteomes" id="UP001287286">
    <property type="component" value="Unassembled WGS sequence"/>
</dbReference>
<keyword evidence="2" id="KW-1185">Reference proteome</keyword>
<protein>
    <recommendedName>
        <fullName evidence="3">DksA C4-type domain-containing protein</fullName>
    </recommendedName>
</protein>